<dbReference type="AlphaFoldDB" id="A0A8H3EV52"/>
<gene>
    <name evidence="2" type="ORF">GOMPHAMPRED_007839</name>
</gene>
<sequence>MVETRSRRRISPASNGVSETLTRPKPKKSSQAKDQGSANVVRVDDPEILKSITLQPGASLDGILTTQPKQLDPGSAQSLPHRSRGSKQLVDEAQPTGETPPGSMDTDKAADSYEEMEQSHSDVTVEVTEDATMIKQTSQVTIKEMESGTGSEDHVISVSTQEKNAKRKRSSKSEPSSKKIHSASISNHKRFGSEDPVPELKVPQAHVEDLRMSNQSEIVDDESEDDIPEEVTAVTAAQEAKASATKTAQSIKMQKETDRAKRQRRDLALKTQAQASKKRKVESNLQETLNGALDTVIYQAETYHNHMEDLPDELPAEILALEPEPSIALPNNSSERRQRPNKRKRLDQDLKPTKDVRIGNTNIRVLPSPNISLPPPAGHRTSNVKEAWLRARIKESKGKMAGYKIKGAGARSFLCQPNR</sequence>
<comment type="caution">
    <text evidence="2">The sequence shown here is derived from an EMBL/GenBank/DDBJ whole genome shotgun (WGS) entry which is preliminary data.</text>
</comment>
<dbReference type="GO" id="GO:0006364">
    <property type="term" value="P:rRNA processing"/>
    <property type="evidence" value="ECO:0007669"/>
    <property type="project" value="InterPro"/>
</dbReference>
<keyword evidence="3" id="KW-1185">Reference proteome</keyword>
<feature type="region of interest" description="Disordered" evidence="1">
    <location>
        <begin position="1"/>
        <end position="266"/>
    </location>
</feature>
<dbReference type="OrthoDB" id="5423707at2759"/>
<dbReference type="GO" id="GO:0030515">
    <property type="term" value="F:snoRNA binding"/>
    <property type="evidence" value="ECO:0007669"/>
    <property type="project" value="InterPro"/>
</dbReference>
<dbReference type="Proteomes" id="UP000664169">
    <property type="component" value="Unassembled WGS sequence"/>
</dbReference>
<feature type="compositionally biased region" description="Polar residues" evidence="1">
    <location>
        <begin position="12"/>
        <end position="21"/>
    </location>
</feature>
<feature type="region of interest" description="Disordered" evidence="1">
    <location>
        <begin position="323"/>
        <end position="352"/>
    </location>
</feature>
<dbReference type="InterPro" id="IPR013268">
    <property type="entry name" value="UTP16"/>
</dbReference>
<reference evidence="2" key="1">
    <citation type="submission" date="2021-03" db="EMBL/GenBank/DDBJ databases">
        <authorList>
            <person name="Tagirdzhanova G."/>
        </authorList>
    </citation>
    <scope>NUCLEOTIDE SEQUENCE</scope>
</reference>
<name>A0A8H3EV52_9LECA</name>
<feature type="compositionally biased region" description="Basic and acidic residues" evidence="1">
    <location>
        <begin position="143"/>
        <end position="155"/>
    </location>
</feature>
<feature type="compositionally biased region" description="Low complexity" evidence="1">
    <location>
        <begin position="230"/>
        <end position="250"/>
    </location>
</feature>
<organism evidence="2 3">
    <name type="scientific">Gomphillus americanus</name>
    <dbReference type="NCBI Taxonomy" id="1940652"/>
    <lineage>
        <taxon>Eukaryota</taxon>
        <taxon>Fungi</taxon>
        <taxon>Dikarya</taxon>
        <taxon>Ascomycota</taxon>
        <taxon>Pezizomycotina</taxon>
        <taxon>Lecanoromycetes</taxon>
        <taxon>OSLEUM clade</taxon>
        <taxon>Ostropomycetidae</taxon>
        <taxon>Ostropales</taxon>
        <taxon>Graphidaceae</taxon>
        <taxon>Gomphilloideae</taxon>
        <taxon>Gomphillus</taxon>
    </lineage>
</organism>
<dbReference type="EMBL" id="CAJPDQ010000008">
    <property type="protein sequence ID" value="CAF9913261.1"/>
    <property type="molecule type" value="Genomic_DNA"/>
</dbReference>
<accession>A0A8H3EV52</accession>
<feature type="compositionally biased region" description="Basic residues" evidence="1">
    <location>
        <begin position="1"/>
        <end position="10"/>
    </location>
</feature>
<evidence type="ECO:0000256" key="1">
    <source>
        <dbReference type="SAM" id="MobiDB-lite"/>
    </source>
</evidence>
<evidence type="ECO:0000313" key="2">
    <source>
        <dbReference type="EMBL" id="CAF9913261.1"/>
    </source>
</evidence>
<protein>
    <submittedName>
        <fullName evidence="2">Uncharacterized protein</fullName>
    </submittedName>
</protein>
<evidence type="ECO:0000313" key="3">
    <source>
        <dbReference type="Proteomes" id="UP000664169"/>
    </source>
</evidence>
<feature type="compositionally biased region" description="Basic and acidic residues" evidence="1">
    <location>
        <begin position="253"/>
        <end position="266"/>
    </location>
</feature>
<proteinExistence type="predicted"/>
<dbReference type="Pfam" id="PF08297">
    <property type="entry name" value="U3_snoRNA_assoc"/>
    <property type="match status" value="1"/>
</dbReference>
<feature type="compositionally biased region" description="Acidic residues" evidence="1">
    <location>
        <begin position="218"/>
        <end position="229"/>
    </location>
</feature>
<feature type="compositionally biased region" description="Polar residues" evidence="1">
    <location>
        <begin position="64"/>
        <end position="80"/>
    </location>
</feature>